<feature type="region of interest" description="Disordered" evidence="1">
    <location>
        <begin position="66"/>
        <end position="238"/>
    </location>
</feature>
<dbReference type="AlphaFoldDB" id="A0A2W1GQM5"/>
<gene>
    <name evidence="2" type="ORF">Ptr86124_003264</name>
</gene>
<evidence type="ECO:0000256" key="1">
    <source>
        <dbReference type="SAM" id="MobiDB-lite"/>
    </source>
</evidence>
<feature type="compositionally biased region" description="Basic and acidic residues" evidence="1">
    <location>
        <begin position="66"/>
        <end position="77"/>
    </location>
</feature>
<name>A0A2W1GQM5_9PLEO</name>
<dbReference type="OrthoDB" id="2580323at2759"/>
<sequence>MSRANQWFVPGDGIAREVITADIQRYLGPDALVRPGTGTGEYQGQPGYWITAYRTLTSQMIQDLKMDSQRWQQERQPGETGRGGSHSPQVRTTKVSGGPNASLVAYQDSRTHAARQHWGPTKPYEHGAPHAAADPYDQPPRQSSTSSRATTYSSSGYASSDPHYTTTPTTYGASHPGYQAASAAPRTQPADPYSSSYQQPSGREYPAQAGYSSYPAQTTDPYGRQTAPPTPQYAAPSTPAAAPGYYIASDGRHGLLRESMDWMDMYYDSERGYLYSLEAKALTHETRASVWYAAGLLARNENDDVEQAVKIVKNVIGGQFKNESQQWFGNYQIYPEEPTVGSEAYPAKMYNSWDPNWRGFVGTTFVLMLEEFPHLLPKDVQDYMVESLFNTTIGDSYRVGGVDGDNLYPAYSNPSIMRAFVSGYVGRRVNDSNMTTAGEAYAKQVIDLFTRDDTLSEFNSGTYAGVSLWALTLWAKYMPRDSLMGEYGPQMIRSTWTSLGQLYNANLKNVAGPWDRAYGFDMNRYLSILALQMWTIVGKEASPMHPKPYAMGHKDDFAIGPLIAILAPYHNTLVPDETLSALTTFPGTHTVHTTAFSPPFDTYPRNITAYLSPSLTIGAESFSENVIGGPAKNPNSFNPAVVQWSRKDGTVGWMSLYAQVYALDVVVGEGSLELSYPQGNETSAFSFLVGTNGWGGKRDVGGWADVEGVRVNVSGSVDLEYGVGFNGMFGGEGEVINDFEFWNFTYKMLAGSKEVPRVRLEFEVV</sequence>
<feature type="compositionally biased region" description="Polar residues" evidence="1">
    <location>
        <begin position="86"/>
        <end position="95"/>
    </location>
</feature>
<dbReference type="PANTHER" id="PTHR40616">
    <property type="entry name" value="LINALOOL DEHYDRATASE_ISOMERASE DOMAIN-CONTAINING PROTEIN"/>
    <property type="match status" value="1"/>
</dbReference>
<feature type="compositionally biased region" description="Polar residues" evidence="1">
    <location>
        <begin position="210"/>
        <end position="220"/>
    </location>
</feature>
<dbReference type="Proteomes" id="UP000249757">
    <property type="component" value="Unassembled WGS sequence"/>
</dbReference>
<feature type="compositionally biased region" description="Polar residues" evidence="1">
    <location>
        <begin position="162"/>
        <end position="172"/>
    </location>
</feature>
<dbReference type="EMBL" id="NRDI02000003">
    <property type="protein sequence ID" value="KAI1517963.1"/>
    <property type="molecule type" value="Genomic_DNA"/>
</dbReference>
<dbReference type="PANTHER" id="PTHR40616:SF1">
    <property type="entry name" value="LINALOOL DEHYDRATASE_ISOMERASE DOMAIN-CONTAINING PROTEIN"/>
    <property type="match status" value="1"/>
</dbReference>
<accession>A0A2W1GQM5</accession>
<keyword evidence="3" id="KW-1185">Reference proteome</keyword>
<feature type="compositionally biased region" description="Low complexity" evidence="1">
    <location>
        <begin position="139"/>
        <end position="160"/>
    </location>
</feature>
<comment type="caution">
    <text evidence="2">The sequence shown here is derived from an EMBL/GenBank/DDBJ whole genome shotgun (WGS) entry which is preliminary data.</text>
</comment>
<evidence type="ECO:0000313" key="2">
    <source>
        <dbReference type="EMBL" id="KAI1517963.1"/>
    </source>
</evidence>
<organism evidence="2 3">
    <name type="scientific">Pyrenophora tritici-repentis</name>
    <dbReference type="NCBI Taxonomy" id="45151"/>
    <lineage>
        <taxon>Eukaryota</taxon>
        <taxon>Fungi</taxon>
        <taxon>Dikarya</taxon>
        <taxon>Ascomycota</taxon>
        <taxon>Pezizomycotina</taxon>
        <taxon>Dothideomycetes</taxon>
        <taxon>Pleosporomycetidae</taxon>
        <taxon>Pleosporales</taxon>
        <taxon>Pleosporineae</taxon>
        <taxon>Pleosporaceae</taxon>
        <taxon>Pyrenophora</taxon>
    </lineage>
</organism>
<protein>
    <submittedName>
        <fullName evidence="2">Uncharacterized protein</fullName>
    </submittedName>
</protein>
<reference evidence="3" key="1">
    <citation type="journal article" date="2022" name="Microb. Genom.">
        <title>A global pangenome for the wheat fungal pathogen Pyrenophora tritici-repentis and prediction of effector protein structural homology.</title>
        <authorList>
            <person name="Moolhuijzen P.M."/>
            <person name="See P.T."/>
            <person name="Shi G."/>
            <person name="Powell H.R."/>
            <person name="Cockram J."/>
            <person name="Jorgensen L.N."/>
            <person name="Benslimane H."/>
            <person name="Strelkov S.E."/>
            <person name="Turner J."/>
            <person name="Liu Z."/>
            <person name="Moffat C.S."/>
        </authorList>
    </citation>
    <scope>NUCLEOTIDE SEQUENCE [LARGE SCALE GENOMIC DNA]</scope>
</reference>
<evidence type="ECO:0000313" key="3">
    <source>
        <dbReference type="Proteomes" id="UP000249757"/>
    </source>
</evidence>
<proteinExistence type="predicted"/>